<name>A0A819Y8M1_9BILA</name>
<accession>A0A819Y8M1</accession>
<protein>
    <submittedName>
        <fullName evidence="1">Uncharacterized protein</fullName>
    </submittedName>
</protein>
<reference evidence="1" key="1">
    <citation type="submission" date="2021-02" db="EMBL/GenBank/DDBJ databases">
        <authorList>
            <person name="Nowell W R."/>
        </authorList>
    </citation>
    <scope>NUCLEOTIDE SEQUENCE</scope>
</reference>
<feature type="non-terminal residue" evidence="1">
    <location>
        <position position="1"/>
    </location>
</feature>
<comment type="caution">
    <text evidence="1">The sequence shown here is derived from an EMBL/GenBank/DDBJ whole genome shotgun (WGS) entry which is preliminary data.</text>
</comment>
<sequence length="28" mass="2974">LKNMGCTQSHSGMLYAICSDLSITDATL</sequence>
<proteinExistence type="predicted"/>
<evidence type="ECO:0000313" key="2">
    <source>
        <dbReference type="Proteomes" id="UP000663836"/>
    </source>
</evidence>
<dbReference type="EMBL" id="CAJOBD010010351">
    <property type="protein sequence ID" value="CAF4151248.1"/>
    <property type="molecule type" value="Genomic_DNA"/>
</dbReference>
<dbReference type="AlphaFoldDB" id="A0A819Y8M1"/>
<organism evidence="1 2">
    <name type="scientific">Rotaria sordida</name>
    <dbReference type="NCBI Taxonomy" id="392033"/>
    <lineage>
        <taxon>Eukaryota</taxon>
        <taxon>Metazoa</taxon>
        <taxon>Spiralia</taxon>
        <taxon>Gnathifera</taxon>
        <taxon>Rotifera</taxon>
        <taxon>Eurotatoria</taxon>
        <taxon>Bdelloidea</taxon>
        <taxon>Philodinida</taxon>
        <taxon>Philodinidae</taxon>
        <taxon>Rotaria</taxon>
    </lineage>
</organism>
<dbReference type="Proteomes" id="UP000663836">
    <property type="component" value="Unassembled WGS sequence"/>
</dbReference>
<gene>
    <name evidence="1" type="ORF">JBS370_LOCUS34000</name>
</gene>
<evidence type="ECO:0000313" key="1">
    <source>
        <dbReference type="EMBL" id="CAF4151248.1"/>
    </source>
</evidence>